<evidence type="ECO:0008006" key="4">
    <source>
        <dbReference type="Google" id="ProtNLM"/>
    </source>
</evidence>
<accession>A0A395M3D4</accession>
<sequence length="135" mass="15001">MSDKKHTIRPPRLTDIIAETIENSYRDISAIISAKIELTKLDIAEMIASVAAWLFVACLVLVGMAYFMIAAALLLGEMLGKTSLGFLAMGMLMSAIAVCFAKLSPNMLKNFFWRLVFAKLVELEQQKPRDEISKS</sequence>
<evidence type="ECO:0000313" key="2">
    <source>
        <dbReference type="EMBL" id="RFM25212.1"/>
    </source>
</evidence>
<protein>
    <recommendedName>
        <fullName evidence="4">Phage holin family protein</fullName>
    </recommendedName>
</protein>
<dbReference type="EMBL" id="PHFL01000007">
    <property type="protein sequence ID" value="RFM25212.1"/>
    <property type="molecule type" value="Genomic_DNA"/>
</dbReference>
<keyword evidence="1" id="KW-0812">Transmembrane</keyword>
<dbReference type="Proteomes" id="UP000266389">
    <property type="component" value="Unassembled WGS sequence"/>
</dbReference>
<keyword evidence="1" id="KW-1133">Transmembrane helix</keyword>
<gene>
    <name evidence="2" type="ORF">D0433_00895</name>
</gene>
<organism evidence="2 3">
    <name type="scientific">Candidatus Thermochlorobacter aerophilus</name>
    <dbReference type="NCBI Taxonomy" id="1868324"/>
    <lineage>
        <taxon>Bacteria</taxon>
        <taxon>Pseudomonadati</taxon>
        <taxon>Chlorobiota</taxon>
        <taxon>Chlorobiia</taxon>
        <taxon>Chlorobiales</taxon>
        <taxon>Candidatus Thermochlorobacteriaceae</taxon>
        <taxon>Candidatus Thermochlorobacter</taxon>
    </lineage>
</organism>
<feature type="transmembrane region" description="Helical" evidence="1">
    <location>
        <begin position="82"/>
        <end position="101"/>
    </location>
</feature>
<proteinExistence type="predicted"/>
<dbReference type="AlphaFoldDB" id="A0A395M3D4"/>
<evidence type="ECO:0000313" key="3">
    <source>
        <dbReference type="Proteomes" id="UP000266389"/>
    </source>
</evidence>
<reference evidence="2 3" key="1">
    <citation type="journal article" date="2011" name="ISME J.">
        <title>Community ecology of hot spring cyanobacterial mats: predominant populations and their functional potential.</title>
        <authorList>
            <person name="Klatt C.G."/>
            <person name="Wood J.M."/>
            <person name="Rusch D.B."/>
            <person name="Bateson M.M."/>
            <person name="Hamamura N."/>
            <person name="Heidelberg J.F."/>
            <person name="Grossman A.R."/>
            <person name="Bhaya D."/>
            <person name="Cohan F.M."/>
            <person name="Kuhl M."/>
            <person name="Bryant D.A."/>
            <person name="Ward D.M."/>
        </authorList>
    </citation>
    <scope>NUCLEOTIDE SEQUENCE [LARGE SCALE GENOMIC DNA]</scope>
    <source>
        <strain evidence="2">OS</strain>
    </source>
</reference>
<comment type="caution">
    <text evidence="2">The sequence shown here is derived from an EMBL/GenBank/DDBJ whole genome shotgun (WGS) entry which is preliminary data.</text>
</comment>
<feature type="transmembrane region" description="Helical" evidence="1">
    <location>
        <begin position="50"/>
        <end position="76"/>
    </location>
</feature>
<evidence type="ECO:0000256" key="1">
    <source>
        <dbReference type="SAM" id="Phobius"/>
    </source>
</evidence>
<keyword evidence="1" id="KW-0472">Membrane</keyword>
<name>A0A395M3D4_9BACT</name>